<accession>A0A4Y7TCM2</accession>
<dbReference type="AlphaFoldDB" id="A0A4Y7TCM2"/>
<sequence length="362" mass="39936">MHELSASSTPGSDAVFRTALNELERASTEHFLDLEASSATLALLNHSASWQQSNLWNQAIVHSAGFSVDRLKASLAQAASVFKLAEIRSGVDAVTEKCFDYSRLVHVSAAIAPDAADPAYQLWILDLLQKGMPESIPVARRMPSTSDTPAIITLVQAFRSGILTSCIFPRAPTSGMYKFLIGLAHALNNRRQLSPTPDLPSIKDAIWACIAAAIPLWETDFSAHTDYDPRPDRICQIVYICFLSGDLSRCAGLFASLSSTDTVNVEQIVQHVKVIHLPLIKALNFLFTEHILDMAPHWPILEPFRSFLARTLLLATHLRDHFKAHSPVSRTTHMATSLPKVGLKEGLAWAKRLVENVSQWIL</sequence>
<comment type="caution">
    <text evidence="1">The sequence shown here is derived from an EMBL/GenBank/DDBJ whole genome shotgun (WGS) entry which is preliminary data.</text>
</comment>
<gene>
    <name evidence="1" type="ORF">FA13DRAFT_1709391</name>
</gene>
<dbReference type="Proteomes" id="UP000298030">
    <property type="component" value="Unassembled WGS sequence"/>
</dbReference>
<keyword evidence="2" id="KW-1185">Reference proteome</keyword>
<dbReference type="EMBL" id="QPFP01000017">
    <property type="protein sequence ID" value="TEB31926.1"/>
    <property type="molecule type" value="Genomic_DNA"/>
</dbReference>
<name>A0A4Y7TCM2_COPMI</name>
<proteinExistence type="predicted"/>
<protein>
    <submittedName>
        <fullName evidence="1">Uncharacterized protein</fullName>
    </submittedName>
</protein>
<organism evidence="1 2">
    <name type="scientific">Coprinellus micaceus</name>
    <name type="common">Glistening ink-cap mushroom</name>
    <name type="synonym">Coprinus micaceus</name>
    <dbReference type="NCBI Taxonomy" id="71717"/>
    <lineage>
        <taxon>Eukaryota</taxon>
        <taxon>Fungi</taxon>
        <taxon>Dikarya</taxon>
        <taxon>Basidiomycota</taxon>
        <taxon>Agaricomycotina</taxon>
        <taxon>Agaricomycetes</taxon>
        <taxon>Agaricomycetidae</taxon>
        <taxon>Agaricales</taxon>
        <taxon>Agaricineae</taxon>
        <taxon>Psathyrellaceae</taxon>
        <taxon>Coprinellus</taxon>
    </lineage>
</organism>
<evidence type="ECO:0000313" key="1">
    <source>
        <dbReference type="EMBL" id="TEB31926.1"/>
    </source>
</evidence>
<reference evidence="1 2" key="1">
    <citation type="journal article" date="2019" name="Nat. Ecol. Evol.">
        <title>Megaphylogeny resolves global patterns of mushroom evolution.</title>
        <authorList>
            <person name="Varga T."/>
            <person name="Krizsan K."/>
            <person name="Foldi C."/>
            <person name="Dima B."/>
            <person name="Sanchez-Garcia M."/>
            <person name="Sanchez-Ramirez S."/>
            <person name="Szollosi G.J."/>
            <person name="Szarkandi J.G."/>
            <person name="Papp V."/>
            <person name="Albert L."/>
            <person name="Andreopoulos W."/>
            <person name="Angelini C."/>
            <person name="Antonin V."/>
            <person name="Barry K.W."/>
            <person name="Bougher N.L."/>
            <person name="Buchanan P."/>
            <person name="Buyck B."/>
            <person name="Bense V."/>
            <person name="Catcheside P."/>
            <person name="Chovatia M."/>
            <person name="Cooper J."/>
            <person name="Damon W."/>
            <person name="Desjardin D."/>
            <person name="Finy P."/>
            <person name="Geml J."/>
            <person name="Haridas S."/>
            <person name="Hughes K."/>
            <person name="Justo A."/>
            <person name="Karasinski D."/>
            <person name="Kautmanova I."/>
            <person name="Kiss B."/>
            <person name="Kocsube S."/>
            <person name="Kotiranta H."/>
            <person name="LaButti K.M."/>
            <person name="Lechner B.E."/>
            <person name="Liimatainen K."/>
            <person name="Lipzen A."/>
            <person name="Lukacs Z."/>
            <person name="Mihaltcheva S."/>
            <person name="Morgado L.N."/>
            <person name="Niskanen T."/>
            <person name="Noordeloos M.E."/>
            <person name="Ohm R.A."/>
            <person name="Ortiz-Santana B."/>
            <person name="Ovrebo C."/>
            <person name="Racz N."/>
            <person name="Riley R."/>
            <person name="Savchenko A."/>
            <person name="Shiryaev A."/>
            <person name="Soop K."/>
            <person name="Spirin V."/>
            <person name="Szebenyi C."/>
            <person name="Tomsovsky M."/>
            <person name="Tulloss R.E."/>
            <person name="Uehling J."/>
            <person name="Grigoriev I.V."/>
            <person name="Vagvolgyi C."/>
            <person name="Papp T."/>
            <person name="Martin F.M."/>
            <person name="Miettinen O."/>
            <person name="Hibbett D.S."/>
            <person name="Nagy L.G."/>
        </authorList>
    </citation>
    <scope>NUCLEOTIDE SEQUENCE [LARGE SCALE GENOMIC DNA]</scope>
    <source>
        <strain evidence="1 2">FP101781</strain>
    </source>
</reference>
<evidence type="ECO:0000313" key="2">
    <source>
        <dbReference type="Proteomes" id="UP000298030"/>
    </source>
</evidence>